<feature type="domain" description="F5/8 type C" evidence="1">
    <location>
        <begin position="1"/>
        <end position="91"/>
    </location>
</feature>
<evidence type="ECO:0000313" key="2">
    <source>
        <dbReference type="EMBL" id="BFG05464.1"/>
    </source>
</evidence>
<keyword evidence="2" id="KW-0675">Receptor</keyword>
<sequence length="141" mass="16237">MNVLTNVKFTCRVSSVLNKDVKQYGKQYMFDQNDDTSWSSDEGTPQWIIMTLDEPQTVTGLSLQFQGGFSGQQFTALVYSHSREGEPTYQETFYPEDINSPQRFYFKDASLTKSCSKIKLVFESMSDLFGRIIVYNFQILS</sequence>
<dbReference type="AlphaFoldDB" id="A0AAU9GBI8"/>
<dbReference type="InterPro" id="IPR008979">
    <property type="entry name" value="Galactose-bd-like_sf"/>
</dbReference>
<reference evidence="2 3" key="1">
    <citation type="submission" date="2024-02" db="EMBL/GenBank/DDBJ databases">
        <title>A chromosome-level genome assembly of Drosophila madeirensis, a fruit fly species endemic to Madeira island.</title>
        <authorList>
            <person name="Tomihara K."/>
            <person name="Llopart A."/>
            <person name="Yamamoto D."/>
        </authorList>
    </citation>
    <scope>NUCLEOTIDE SEQUENCE [LARGE SCALE GENOMIC DNA]</scope>
    <source>
        <strain evidence="2 3">RF1</strain>
    </source>
</reference>
<proteinExistence type="predicted"/>
<evidence type="ECO:0000313" key="3">
    <source>
        <dbReference type="Proteomes" id="UP001500889"/>
    </source>
</evidence>
<gene>
    <name evidence="2" type="ORF">DMAD_04192</name>
</gene>
<organism evidence="2 3">
    <name type="scientific">Drosophila madeirensis</name>
    <name type="common">Fruit fly</name>
    <dbReference type="NCBI Taxonomy" id="30013"/>
    <lineage>
        <taxon>Eukaryota</taxon>
        <taxon>Metazoa</taxon>
        <taxon>Ecdysozoa</taxon>
        <taxon>Arthropoda</taxon>
        <taxon>Hexapoda</taxon>
        <taxon>Insecta</taxon>
        <taxon>Pterygota</taxon>
        <taxon>Neoptera</taxon>
        <taxon>Endopterygota</taxon>
        <taxon>Diptera</taxon>
        <taxon>Brachycera</taxon>
        <taxon>Muscomorpha</taxon>
        <taxon>Ephydroidea</taxon>
        <taxon>Drosophilidae</taxon>
        <taxon>Drosophila</taxon>
        <taxon>Sophophora</taxon>
    </lineage>
</organism>
<dbReference type="SUPFAM" id="SSF49785">
    <property type="entry name" value="Galactose-binding domain-like"/>
    <property type="match status" value="1"/>
</dbReference>
<dbReference type="InterPro" id="IPR000421">
    <property type="entry name" value="FA58C"/>
</dbReference>
<dbReference type="EMBL" id="AP029267">
    <property type="protein sequence ID" value="BFG05464.1"/>
    <property type="molecule type" value="Genomic_DNA"/>
</dbReference>
<dbReference type="Pfam" id="PF00754">
    <property type="entry name" value="F5_F8_type_C"/>
    <property type="match status" value="1"/>
</dbReference>
<accession>A0AAU9GBI8</accession>
<dbReference type="Gene3D" id="2.60.120.260">
    <property type="entry name" value="Galactose-binding domain-like"/>
    <property type="match status" value="1"/>
</dbReference>
<evidence type="ECO:0000259" key="1">
    <source>
        <dbReference type="PROSITE" id="PS50022"/>
    </source>
</evidence>
<dbReference type="Proteomes" id="UP001500889">
    <property type="component" value="Chromosome E"/>
</dbReference>
<name>A0AAU9GBI8_DROMD</name>
<protein>
    <submittedName>
        <fullName evidence="2">Nuclear receptor 2C2-associated protein</fullName>
    </submittedName>
</protein>
<dbReference type="PROSITE" id="PS50022">
    <property type="entry name" value="FA58C_3"/>
    <property type="match status" value="1"/>
</dbReference>
<keyword evidence="3" id="KW-1185">Reference proteome</keyword>